<dbReference type="GO" id="GO:0006281">
    <property type="term" value="P:DNA repair"/>
    <property type="evidence" value="ECO:0007669"/>
    <property type="project" value="InterPro"/>
</dbReference>
<dbReference type="SUPFAM" id="SSF48371">
    <property type="entry name" value="ARM repeat"/>
    <property type="match status" value="1"/>
</dbReference>
<dbReference type="InterPro" id="IPR018936">
    <property type="entry name" value="PI3/4_kinase_CS"/>
</dbReference>
<evidence type="ECO:0000259" key="13">
    <source>
        <dbReference type="PROSITE" id="PS51190"/>
    </source>
</evidence>
<dbReference type="InterPro" id="IPR011009">
    <property type="entry name" value="Kinase-like_dom_sf"/>
</dbReference>
<evidence type="ECO:0000313" key="15">
    <source>
        <dbReference type="EMBL" id="VFT98045.1"/>
    </source>
</evidence>
<keyword evidence="16" id="KW-1185">Reference proteome</keyword>
<dbReference type="GO" id="GO:0005524">
    <property type="term" value="F:ATP binding"/>
    <property type="evidence" value="ECO:0007669"/>
    <property type="project" value="UniProtKB-KW"/>
</dbReference>
<reference evidence="14" key="2">
    <citation type="submission" date="2019-06" db="EMBL/GenBank/DDBJ databases">
        <title>Genomics analysis of Aphanomyces spp. identifies a new class of oomycete effector associated with host adaptation.</title>
        <authorList>
            <person name="Gaulin E."/>
        </authorList>
    </citation>
    <scope>NUCLEOTIDE SEQUENCE</scope>
    <source>
        <strain evidence="14">CBS 578.67</strain>
    </source>
</reference>
<evidence type="ECO:0000256" key="2">
    <source>
        <dbReference type="ARBA" id="ARBA00012513"/>
    </source>
</evidence>
<dbReference type="PANTHER" id="PTHR37079">
    <property type="entry name" value="SERINE/THREONINE-PROTEIN KINASE ATM"/>
    <property type="match status" value="1"/>
</dbReference>
<keyword evidence="4" id="KW-0808">Transferase</keyword>
<keyword evidence="6" id="KW-0227">DNA damage</keyword>
<keyword evidence="5" id="KW-0547">Nucleotide-binding</keyword>
<proteinExistence type="predicted"/>
<dbReference type="GO" id="GO:0005634">
    <property type="term" value="C:nucleus"/>
    <property type="evidence" value="ECO:0007669"/>
    <property type="project" value="UniProtKB-SubCell"/>
</dbReference>
<evidence type="ECO:0000256" key="3">
    <source>
        <dbReference type="ARBA" id="ARBA00022527"/>
    </source>
</evidence>
<keyword evidence="9" id="KW-0539">Nucleus</keyword>
<dbReference type="PROSITE" id="PS00916">
    <property type="entry name" value="PI3_4_KINASE_2"/>
    <property type="match status" value="1"/>
</dbReference>
<dbReference type="Pfam" id="PF00454">
    <property type="entry name" value="PI3_PI4_kinase"/>
    <property type="match status" value="1"/>
</dbReference>
<dbReference type="InterPro" id="IPR016024">
    <property type="entry name" value="ARM-type_fold"/>
</dbReference>
<keyword evidence="7" id="KW-0418">Kinase</keyword>
<dbReference type="EMBL" id="CAADRA010006997">
    <property type="protein sequence ID" value="VFT98045.1"/>
    <property type="molecule type" value="Genomic_DNA"/>
</dbReference>
<dbReference type="Gene3D" id="3.30.1010.10">
    <property type="entry name" value="Phosphatidylinositol 3-kinase Catalytic Subunit, Chain A, domain 4"/>
    <property type="match status" value="1"/>
</dbReference>
<comment type="catalytic activity">
    <reaction evidence="10">
        <text>L-threonyl-[protein] + ATP = O-phospho-L-threonyl-[protein] + ADP + H(+)</text>
        <dbReference type="Rhea" id="RHEA:46608"/>
        <dbReference type="Rhea" id="RHEA-COMP:11060"/>
        <dbReference type="Rhea" id="RHEA-COMP:11605"/>
        <dbReference type="ChEBI" id="CHEBI:15378"/>
        <dbReference type="ChEBI" id="CHEBI:30013"/>
        <dbReference type="ChEBI" id="CHEBI:30616"/>
        <dbReference type="ChEBI" id="CHEBI:61977"/>
        <dbReference type="ChEBI" id="CHEBI:456216"/>
        <dbReference type="EC" id="2.7.11.1"/>
    </reaction>
</comment>
<organism evidence="15 16">
    <name type="scientific">Aphanomyces stellatus</name>
    <dbReference type="NCBI Taxonomy" id="120398"/>
    <lineage>
        <taxon>Eukaryota</taxon>
        <taxon>Sar</taxon>
        <taxon>Stramenopiles</taxon>
        <taxon>Oomycota</taxon>
        <taxon>Saprolegniomycetes</taxon>
        <taxon>Saprolegniales</taxon>
        <taxon>Verrucalvaceae</taxon>
        <taxon>Aphanomyces</taxon>
    </lineage>
</organism>
<evidence type="ECO:0000259" key="11">
    <source>
        <dbReference type="PROSITE" id="PS50290"/>
    </source>
</evidence>
<feature type="domain" description="FATC" evidence="13">
    <location>
        <begin position="2753"/>
        <end position="2785"/>
    </location>
</feature>
<evidence type="ECO:0000256" key="9">
    <source>
        <dbReference type="ARBA" id="ARBA00023242"/>
    </source>
</evidence>
<evidence type="ECO:0000256" key="6">
    <source>
        <dbReference type="ARBA" id="ARBA00022763"/>
    </source>
</evidence>
<reference evidence="15 16" key="1">
    <citation type="submission" date="2019-03" db="EMBL/GenBank/DDBJ databases">
        <authorList>
            <person name="Gaulin E."/>
            <person name="Dumas B."/>
        </authorList>
    </citation>
    <scope>NUCLEOTIDE SEQUENCE [LARGE SCALE GENOMIC DNA]</scope>
    <source>
        <strain evidence="15">CBS 568.67</strain>
    </source>
</reference>
<keyword evidence="3" id="KW-0723">Serine/threonine-protein kinase</keyword>
<name>A0A485LJE9_9STRA</name>
<dbReference type="EMBL" id="VJMH01006971">
    <property type="protein sequence ID" value="KAF0686845.1"/>
    <property type="molecule type" value="Genomic_DNA"/>
</dbReference>
<dbReference type="InterPro" id="IPR036940">
    <property type="entry name" value="PI3/4_kinase_cat_sf"/>
</dbReference>
<dbReference type="Proteomes" id="UP000332933">
    <property type="component" value="Unassembled WGS sequence"/>
</dbReference>
<accession>A0A485LJE9</accession>
<dbReference type="SMART" id="SM00146">
    <property type="entry name" value="PI3Kc"/>
    <property type="match status" value="1"/>
</dbReference>
<dbReference type="SMART" id="SM01343">
    <property type="entry name" value="FATC"/>
    <property type="match status" value="1"/>
</dbReference>
<comment type="subcellular location">
    <subcellularLocation>
        <location evidence="1">Nucleus</location>
    </subcellularLocation>
</comment>
<dbReference type="InterPro" id="IPR044107">
    <property type="entry name" value="PIKKc_ATM"/>
</dbReference>
<evidence type="ECO:0000256" key="1">
    <source>
        <dbReference type="ARBA" id="ARBA00004123"/>
    </source>
</evidence>
<dbReference type="PROSITE" id="PS50290">
    <property type="entry name" value="PI3_4_KINASE_3"/>
    <property type="match status" value="1"/>
</dbReference>
<keyword evidence="8" id="KW-0067">ATP-binding</keyword>
<evidence type="ECO:0000256" key="4">
    <source>
        <dbReference type="ARBA" id="ARBA00022679"/>
    </source>
</evidence>
<gene>
    <name evidence="15" type="primary">Aste57867_21373</name>
    <name evidence="14" type="ORF">As57867_021304</name>
    <name evidence="15" type="ORF">ASTE57867_21373</name>
</gene>
<evidence type="ECO:0000256" key="7">
    <source>
        <dbReference type="ARBA" id="ARBA00022777"/>
    </source>
</evidence>
<dbReference type="CDD" id="cd05171">
    <property type="entry name" value="PIKKc_ATM"/>
    <property type="match status" value="1"/>
</dbReference>
<evidence type="ECO:0000256" key="8">
    <source>
        <dbReference type="ARBA" id="ARBA00022840"/>
    </source>
</evidence>
<dbReference type="InterPro" id="IPR000403">
    <property type="entry name" value="PI3/4_kinase_cat_dom"/>
</dbReference>
<dbReference type="PANTHER" id="PTHR37079:SF4">
    <property type="entry name" value="SERINE_THREONINE-PROTEIN KINASE ATM"/>
    <property type="match status" value="1"/>
</dbReference>
<dbReference type="GO" id="GO:0004674">
    <property type="term" value="F:protein serine/threonine kinase activity"/>
    <property type="evidence" value="ECO:0007669"/>
    <property type="project" value="UniProtKB-KW"/>
</dbReference>
<dbReference type="Gene3D" id="1.10.1070.11">
    <property type="entry name" value="Phosphatidylinositol 3-/4-kinase, catalytic domain"/>
    <property type="match status" value="1"/>
</dbReference>
<evidence type="ECO:0000313" key="16">
    <source>
        <dbReference type="Proteomes" id="UP000332933"/>
    </source>
</evidence>
<protein>
    <recommendedName>
        <fullName evidence="2">non-specific serine/threonine protein kinase</fullName>
        <ecNumber evidence="2">2.7.11.1</ecNumber>
    </recommendedName>
</protein>
<feature type="domain" description="PI3K/PI4K catalytic" evidence="11">
    <location>
        <begin position="2430"/>
        <end position="2738"/>
    </location>
</feature>
<feature type="domain" description="FAT" evidence="12">
    <location>
        <begin position="1722"/>
        <end position="2307"/>
    </location>
</feature>
<sequence>MMDDDDEFDFGASRTTSSLRTHDEIWADVKRKCRELSIAKKKLRAAALTSFRDMITSPKHKQVLHLSCTWSYVLTTLFAIVEEDSRESMQNKKKKHKDRVLEHEALFHNVFDEAHTNTPPSSKCAVLDRDKGGIETLKRIIHFCSEVIGNLGVEGAPIEASCFRLLDKVLKFEGYCTITDDAYLKKILHRSMLVVQGRESNNVLICSKVVLDLLQNMRSDMHAQLNGYMQFFHEWFQDNRTEKESQNTLSTGKQFTLKATNSSVARNLLSCMVVLMNGYSPHVAPQLSEYAQEVVAYVHQNLWDDVAVLALEPVEFLMYYCRLAFNSQTPPTSRQCRELKQLYSTCVLDDRVLTNIVRQSANMQVSNSKTISSLNEKACSWLSMVADVIFYHDQWSDINVSSAKRVRHMKGFEFILSHLELDAQSHVSTSMASQFSSTQWSKESSLPRLRWLLLLQALLARHGPWYASEQSKSLISLRDLLITSLVNHKLEIECIEQTLQCLLMLALRLQDKASHGWLPLWQGLLSEFLFRNLTKTDTGEIVLQLLSAMIALDYIPVAVLEKDLSSVVDLPSFLQPSVMSSLLLYLIQTKVDADVCNSWTLEDITIYHMKTLKLIVQLPDGVGHAAPMLAAALKSVLSDGPSSLDCTPFLMPALFKGFVMSDLQDEYKLSMSKNDQDIFEFPEGAQVSRIGLWVLKHVNGLKHNQERRITCPPYLKKKVCFEPSIFLDERLFKVLYSCPKTQSLPKGIQLVEHELESIAGSAIQMTDSASSDLVSVSLEVLMNLGVVLATLLYFQGLECGSLITQVLSPFWPRATKWLSSNEIVSSLRKLLYILQLLARSVSREGVNNDSFPPACRATVQSFKTLAEDHALKENTSLIPQIEEDDVDSSLLSCNASTKSLSKLWCLRIFFLIQSQRDSGDLLRQVEENQFLAATMCLELIPALCENPDNVGVIIYILQQTIVSHPLETCRSFRYLCTDMAKRNYNPPSDVTGVENVLNVFLDRRKNPRRLREEILLAYEQLFVLDADRFGGFSDYILRHFSDVDIHVQITSFEGLQSAFDKFPDGAFFIFEDVDKTLRKIKASIVQRSLANYISAASSDVLMGRILSNFCNMYDEAPELIRSCIVCLGGLYSFPSTIKLLEDQLWPTLCSYIGLTEEFHVEKNLFDFPLQLFDPEQPLLVQSTLIPSLIPLAMLLDISNDSLNCVGSFSAVDPSIWAPSIQVAVAWACQRNVSVPLTKDMTLSILMIVLNLNSYAPDTFALSWDTFEPIVYHPIFLVDIVLAIHSWMGQHRLKSSIPVPLQFLCDCIHALADDVSNSPISQRIVLHVLMDHLHHMEVASLMKTVCEHWMREPDTFGHNLNHLISGFVLRYPNLPVAVQETIESIAQSMSRVQKLGKFLTTLNPFPSHISPGLNQLQRSYNVDMPVLQTLAIKLTRPPLNTSPLTAEALESLQEVIATNADNQHIPTIVHGLLANAYQIALRDSNSDQQVQVATCLGLMGAIFPQDLLSHDVVRLQSLYLHLFSRPSLSSLSQLKDPWIELLGKILECLVRLLFVSDGALVHTAHTTIEYLLTMEIVQVAVGQTKSFPVGLKAFLQSLPPTHKPPTPKTGGLTHWNPSSHSNFSDWICHVTCSLLRLSQDPVLIACVDVCALQESVAVFLLPLALYSVLMAAPETLSSFEQLIHHEANLPEHHGQVLVQAINYVRHLQKSKSEHATWTLPYLQVAHLALRCKMPYSALQYIELHLELAHGGIQQSNEPGQQIGDILLQAYKGINAFDAIDGVKQDGDMLSDQLSIYNLEKKYSNCLPLYDVVARQSQNIFEKGMAKTLHTLGYTQLLEAYLSKHEPVEVSKYQYNMAWRQSQWNLKIPSTTTKFDGLLYGCFKSMTLNDGNQFRDLVTIAKKMILMNQNLSFTGLEMTKTIHKSMLQLETLAKLESVWKIKEFQSQPSYLGSSVPVVDDHRHDLIQKWQKRHVDYEGDFDIYCNILYVEETCLKILGWTSHLPTWYLKLAKAARKAKRTAIAFSALHEFGLTAVENAEEVPFLLEKAKLYFSLDETSRAVTIAKTVHEKLTAQKKEGLQLAKVNSIIGKWLASIKAERSEVIHKKYLAAATTMFDTTNDNSPFNKKAGKAYRTLANYMYDNYNQAKARVESNEWKRGKKVAATQEEELRLFEAMSKSKGTKKQHIEVLRRQVDYDKNERNIVEASVDRFLLSSLKNYGLSLRFAPDANLTPIFRILSLWFRHFQHAEVNMELDEIVSTVPSYIFIPLSYQILSRLGTSQNNNLQRLVHKMACDHPHHTIIQLLALKKGSKHGTEQYRNNIGALKSEEATKLLDMVKRENQLLLELVQNMEVLSEAYTKLALFDTKAFETRGMKKMPLSHILVGTDKVPFDTCLRLRKFNQTVAARPAMLTYAITPRSDCDYSNVPRVQSFDKEFTIADSGLHRPKIIFCYGSDGIRRKQLVKGNDDTRQDLVIEQAFEIINTFLNDDPNTRSRHLQIKTYKVTPLDPTAGVLEWVDNTMPLGGFLNGKPFDAHARYHPSEWKHQQCRSHIQRSADKLKAYLEIQKNFTPVFHHFFLEKYPDPATWYTRRLAYTRSVAVTSIVGHILGIGDRHSQNILIDEASGELVHIDFGVVFDQGMTLTTPETVPFRLTRDMVDGMGVSGVDGDFTRCCEETLHLLRKRGNALTTIVEVFIHDPLYNWTLSPGKALRVQHDENEDMPIAANNSEDENVADLAARVLLRVKQKLQGYEDPTGEAMSVEGQVKYLIQMAQDPHNLCKIYPGWGPWL</sequence>
<dbReference type="EC" id="2.7.11.1" evidence="2"/>
<evidence type="ECO:0000259" key="12">
    <source>
        <dbReference type="PROSITE" id="PS51189"/>
    </source>
</evidence>
<evidence type="ECO:0000256" key="10">
    <source>
        <dbReference type="ARBA" id="ARBA00047899"/>
    </source>
</evidence>
<dbReference type="InterPro" id="IPR038980">
    <property type="entry name" value="ATM_plant"/>
</dbReference>
<dbReference type="Pfam" id="PF02260">
    <property type="entry name" value="FATC"/>
    <property type="match status" value="1"/>
</dbReference>
<evidence type="ECO:0000313" key="14">
    <source>
        <dbReference type="EMBL" id="KAF0686845.1"/>
    </source>
</evidence>
<dbReference type="InterPro" id="IPR014009">
    <property type="entry name" value="PIK_FAT"/>
</dbReference>
<dbReference type="PROSITE" id="PS51190">
    <property type="entry name" value="FATC"/>
    <property type="match status" value="1"/>
</dbReference>
<evidence type="ECO:0000256" key="5">
    <source>
        <dbReference type="ARBA" id="ARBA00022741"/>
    </source>
</evidence>
<dbReference type="OrthoDB" id="381190at2759"/>
<dbReference type="SUPFAM" id="SSF56112">
    <property type="entry name" value="Protein kinase-like (PK-like)"/>
    <property type="match status" value="1"/>
</dbReference>
<dbReference type="InterPro" id="IPR003152">
    <property type="entry name" value="FATC_dom"/>
</dbReference>
<dbReference type="PROSITE" id="PS51189">
    <property type="entry name" value="FAT"/>
    <property type="match status" value="1"/>
</dbReference>